<evidence type="ECO:0000313" key="2">
    <source>
        <dbReference type="EMBL" id="EPQ29709.1"/>
    </source>
</evidence>
<accession>A0A061HB69</accession>
<dbReference type="OrthoDB" id="2542959at2759"/>
<dbReference type="RefSeq" id="XP_007878632.1">
    <property type="nucleotide sequence ID" value="XM_007880441.1"/>
</dbReference>
<dbReference type="Proteomes" id="UP000053664">
    <property type="component" value="Unassembled WGS sequence"/>
</dbReference>
<gene>
    <name evidence="2" type="ORF">PFL1_02929</name>
</gene>
<protein>
    <submittedName>
        <fullName evidence="2">Uncharacterized protein</fullName>
    </submittedName>
</protein>
<proteinExistence type="predicted"/>
<feature type="region of interest" description="Disordered" evidence="1">
    <location>
        <begin position="84"/>
        <end position="107"/>
    </location>
</feature>
<feature type="region of interest" description="Disordered" evidence="1">
    <location>
        <begin position="200"/>
        <end position="243"/>
    </location>
</feature>
<sequence>MASTSSTAYLLPLPDIHPARDTGSKIRTVGHVVALYGRSHTHSHSHSDDPNEGATEAILTYGGASLRVDLSLCIDGAGDGDQRGGWRNYRQQQQQQRHAASSGGGRVYPPNLKARVMCIGYLEQAPSTTVEQPSRDWEDTAHLAQRAPAPHPDHVLRALLIRELEHDFDIDLWAHAARLRSQFEWKRSTTASISVSVDAVKQQQQQQQPLSRDPRLGSTEAVERQPGQIPGHKETVEVIELSD</sequence>
<evidence type="ECO:0000313" key="3">
    <source>
        <dbReference type="Proteomes" id="UP000053664"/>
    </source>
</evidence>
<dbReference type="EMBL" id="KE361630">
    <property type="protein sequence ID" value="EPQ29709.1"/>
    <property type="molecule type" value="Genomic_DNA"/>
</dbReference>
<dbReference type="HOGENOM" id="CLU_1142990_0_0_1"/>
<name>A0A061HB69_9BASI</name>
<reference evidence="2 3" key="1">
    <citation type="journal article" date="2013" name="Plant Cell">
        <title>The transition from a phytopathogenic smut ancestor to an anamorphic biocontrol agent deciphered by comparative whole-genome analysis.</title>
        <authorList>
            <person name="Lefebvre F."/>
            <person name="Joly D.L."/>
            <person name="Labbe C."/>
            <person name="Teichmann B."/>
            <person name="Linning R."/>
            <person name="Belzile F."/>
            <person name="Bakkeren G."/>
            <person name="Belanger R.R."/>
        </authorList>
    </citation>
    <scope>NUCLEOTIDE SEQUENCE [LARGE SCALE GENOMIC DNA]</scope>
    <source>
        <strain evidence="2 3">PF-1</strain>
    </source>
</reference>
<dbReference type="GeneID" id="19317041"/>
<evidence type="ECO:0000256" key="1">
    <source>
        <dbReference type="SAM" id="MobiDB-lite"/>
    </source>
</evidence>
<dbReference type="KEGG" id="pfp:PFL1_02929"/>
<dbReference type="AlphaFoldDB" id="A0A061HB69"/>
<organism evidence="2 3">
    <name type="scientific">Pseudozyma flocculosa PF-1</name>
    <dbReference type="NCBI Taxonomy" id="1277687"/>
    <lineage>
        <taxon>Eukaryota</taxon>
        <taxon>Fungi</taxon>
        <taxon>Dikarya</taxon>
        <taxon>Basidiomycota</taxon>
        <taxon>Ustilaginomycotina</taxon>
        <taxon>Ustilaginomycetes</taxon>
        <taxon>Ustilaginales</taxon>
        <taxon>Ustilaginaceae</taxon>
        <taxon>Pseudozyma</taxon>
    </lineage>
</organism>